<dbReference type="InterPro" id="IPR008523">
    <property type="entry name" value="DUF805"/>
</dbReference>
<dbReference type="Proteomes" id="UP001242129">
    <property type="component" value="Unassembled WGS sequence"/>
</dbReference>
<evidence type="ECO:0000313" key="5">
    <source>
        <dbReference type="Proteomes" id="UP000509126"/>
    </source>
</evidence>
<dbReference type="GO" id="GO:0005886">
    <property type="term" value="C:plasma membrane"/>
    <property type="evidence" value="ECO:0007669"/>
    <property type="project" value="TreeGrafter"/>
</dbReference>
<gene>
    <name evidence="3" type="ORF">FOB19_00260</name>
    <name evidence="4" type="ORF">FOB19_16960</name>
    <name evidence="2" type="ORF">Q8G51_00920</name>
</gene>
<feature type="transmembrane region" description="Helical" evidence="1">
    <location>
        <begin position="55"/>
        <end position="79"/>
    </location>
</feature>
<organism evidence="4 5">
    <name type="scientific">Acinetobacter lwoffii</name>
    <dbReference type="NCBI Taxonomy" id="28090"/>
    <lineage>
        <taxon>Bacteria</taxon>
        <taxon>Pseudomonadati</taxon>
        <taxon>Pseudomonadota</taxon>
        <taxon>Gammaproteobacteria</taxon>
        <taxon>Moraxellales</taxon>
        <taxon>Moraxellaceae</taxon>
        <taxon>Acinetobacter</taxon>
    </lineage>
</organism>
<sequence>MSNTIQDSGWNASGRFGRRSYIAWNMLLGFCFMIIGIIAAFILPGMSPETLDGKMSMPLMVLLVLIYGVAIYFSVIFLIRRLHDRNHNGWLSLLIFVPVVNLVFTLYLLLAPGHNESNEYGPPRTTRGWETLLVVLYLVLAVILAAFAVPAYQNYVERAQQAQIEQSSYHTD</sequence>
<evidence type="ECO:0000256" key="1">
    <source>
        <dbReference type="SAM" id="Phobius"/>
    </source>
</evidence>
<dbReference type="RefSeq" id="WP_005105402.1">
    <property type="nucleotide sequence ID" value="NZ_CAYTBE010000010.1"/>
</dbReference>
<dbReference type="PANTHER" id="PTHR34980:SF3">
    <property type="entry name" value="BLR8105 PROTEIN"/>
    <property type="match status" value="1"/>
</dbReference>
<dbReference type="Gene3D" id="3.30.700.10">
    <property type="entry name" value="Glycoprotein, Type 4 Pilin"/>
    <property type="match status" value="1"/>
</dbReference>
<proteinExistence type="predicted"/>
<reference evidence="2" key="2">
    <citation type="submission" date="2023-07" db="EMBL/GenBank/DDBJ databases">
        <title>Dynamics of blaOXA-23 gene transmission in Acinetobacter spp. from contaminated veterinary surfaces.</title>
        <authorList>
            <person name="Moreira Da Silva J."/>
            <person name="Menezes J."/>
            <person name="Fernandes L."/>
            <person name="Marques C."/>
            <person name="Amaral A."/>
            <person name="Timofte D."/>
            <person name="Pomba C."/>
        </authorList>
    </citation>
    <scope>NUCLEOTIDE SEQUENCE</scope>
    <source>
        <strain evidence="2">CMVB11Z4A1</strain>
    </source>
</reference>
<evidence type="ECO:0000313" key="3">
    <source>
        <dbReference type="EMBL" id="QKU20018.1"/>
    </source>
</evidence>
<dbReference type="EMBL" id="CP054803">
    <property type="protein sequence ID" value="QKU22928.1"/>
    <property type="molecule type" value="Genomic_DNA"/>
</dbReference>
<feature type="transmembrane region" description="Helical" evidence="1">
    <location>
        <begin position="91"/>
        <end position="111"/>
    </location>
</feature>
<protein>
    <submittedName>
        <fullName evidence="4">DUF805 domain-containing protein</fullName>
    </submittedName>
</protein>
<dbReference type="EMBL" id="CP054803">
    <property type="protein sequence ID" value="QKU20018.1"/>
    <property type="molecule type" value="Genomic_DNA"/>
</dbReference>
<keyword evidence="1" id="KW-0472">Membrane</keyword>
<keyword evidence="1" id="KW-0812">Transmembrane</keyword>
<dbReference type="EMBL" id="JAUUUS010000002">
    <property type="protein sequence ID" value="MDP1446439.1"/>
    <property type="molecule type" value="Genomic_DNA"/>
</dbReference>
<dbReference type="Proteomes" id="UP000509126">
    <property type="component" value="Chromosome"/>
</dbReference>
<feature type="transmembrane region" description="Helical" evidence="1">
    <location>
        <begin position="21"/>
        <end position="43"/>
    </location>
</feature>
<evidence type="ECO:0000313" key="2">
    <source>
        <dbReference type="EMBL" id="MDP1446439.1"/>
    </source>
</evidence>
<reference evidence="4 5" key="1">
    <citation type="submission" date="2019-11" db="EMBL/GenBank/DDBJ databases">
        <title>FDA dAtabase for Regulatory Grade micrObial Sequences (FDA-ARGOS): Supporting development and validation of Infectious Disease Dx tests.</title>
        <authorList>
            <person name="Patel R."/>
            <person name="Rucinski S."/>
            <person name="Tallon L."/>
            <person name="Sadzewicz L."/>
            <person name="Vavikolanu K."/>
            <person name="Mehta A."/>
            <person name="Aluvathingal J."/>
            <person name="Nadendla S."/>
            <person name="Nandy P."/>
            <person name="Geyer C."/>
            <person name="Yan Y."/>
            <person name="Sichtig H."/>
        </authorList>
    </citation>
    <scope>NUCLEOTIDE SEQUENCE [LARGE SCALE GENOMIC DNA]</scope>
    <source>
        <strain evidence="4 5">FDAARGOS_557</strain>
    </source>
</reference>
<dbReference type="Pfam" id="PF05656">
    <property type="entry name" value="DUF805"/>
    <property type="match status" value="1"/>
</dbReference>
<evidence type="ECO:0000313" key="4">
    <source>
        <dbReference type="EMBL" id="QKU22928.1"/>
    </source>
</evidence>
<keyword evidence="1" id="KW-1133">Transmembrane helix</keyword>
<accession>A0A646MMK4</accession>
<dbReference type="AlphaFoldDB" id="A0A646MMK4"/>
<dbReference type="PANTHER" id="PTHR34980">
    <property type="entry name" value="INNER MEMBRANE PROTEIN-RELATED-RELATED"/>
    <property type="match status" value="1"/>
</dbReference>
<feature type="transmembrane region" description="Helical" evidence="1">
    <location>
        <begin position="131"/>
        <end position="152"/>
    </location>
</feature>
<name>A0A646MMK4_ACILW</name>